<gene>
    <name evidence="1" type="ORF">PHYBLDRAFT_151650</name>
</gene>
<dbReference type="PANTHER" id="PTHR35871:SF1">
    <property type="entry name" value="CXC1-LIKE CYSTEINE CLUSTER ASSOCIATED WITH KDZ TRANSPOSASES DOMAIN-CONTAINING PROTEIN"/>
    <property type="match status" value="1"/>
</dbReference>
<dbReference type="EMBL" id="KV441024">
    <property type="protein sequence ID" value="OAD67398.1"/>
    <property type="molecule type" value="Genomic_DNA"/>
</dbReference>
<evidence type="ECO:0000313" key="2">
    <source>
        <dbReference type="Proteomes" id="UP000077315"/>
    </source>
</evidence>
<dbReference type="VEuPathDB" id="FungiDB:PHYBLDRAFT_151650"/>
<protein>
    <submittedName>
        <fullName evidence="1">Uncharacterized protein</fullName>
    </submittedName>
</protein>
<proteinExistence type="predicted"/>
<dbReference type="OrthoDB" id="10044727at2759"/>
<sequence>MKRQKRKAKEELKASKDKKVRTLADFGFAVPALPDVLVAKPLVVQKPNKDQINKKLRATFELLSEKVNSQLVSNSDMNQSFYFKTSKLKHLKEQQRFFRTNLPGSVEKQFVLGQKNFLNLKKKMLVWLRAQKPERRTVIELKKYLNKTLFPACLHVKGNTATSTAWKCMRAWGMMTYKEYMSDFMGKNEEIEISPLLLENQKKLVMVTHDKSTFYAHDGKVDMWLEKGERYIRKKGQGCALIVSKLHVSAAYESYWTSKDMLDQLKNHAIPLFKSLHEGCTGVFIFDQSSNHKVYATDVLVATHMILKPKVVSENDKFVFKDTTFLKDGCIIPQLFYETVFEVGRKRKGSVEKRQFVGVQQILQKHGLASPVAGSPSMIKRFYKKTWRYIEAYSKFLDAKDADAEVKKFILRISKSHCSIGIHD</sequence>
<evidence type="ECO:0000313" key="1">
    <source>
        <dbReference type="EMBL" id="OAD67398.1"/>
    </source>
</evidence>
<dbReference type="AlphaFoldDB" id="A0A167K717"/>
<dbReference type="InParanoid" id="A0A167K717"/>
<dbReference type="RefSeq" id="XP_018285438.1">
    <property type="nucleotide sequence ID" value="XM_018432718.1"/>
</dbReference>
<keyword evidence="2" id="KW-1185">Reference proteome</keyword>
<reference evidence="2" key="1">
    <citation type="submission" date="2015-06" db="EMBL/GenBank/DDBJ databases">
        <title>Expansion of signal transduction pathways in fungi by whole-genome duplication.</title>
        <authorList>
            <consortium name="DOE Joint Genome Institute"/>
            <person name="Corrochano L.M."/>
            <person name="Kuo A."/>
            <person name="Marcet-Houben M."/>
            <person name="Polaino S."/>
            <person name="Salamov A."/>
            <person name="Villalobos J.M."/>
            <person name="Alvarez M.I."/>
            <person name="Avalos J."/>
            <person name="Benito E.P."/>
            <person name="Benoit I."/>
            <person name="Burger G."/>
            <person name="Camino L.P."/>
            <person name="Canovas D."/>
            <person name="Cerda-Olmedo E."/>
            <person name="Cheng J.-F."/>
            <person name="Dominguez A."/>
            <person name="Elias M."/>
            <person name="Eslava A.P."/>
            <person name="Glaser F."/>
            <person name="Grimwood J."/>
            <person name="Gutierrez G."/>
            <person name="Heitman J."/>
            <person name="Henrissat B."/>
            <person name="Iturriaga E.A."/>
            <person name="Lang B.F."/>
            <person name="Lavin J.L."/>
            <person name="Lee S."/>
            <person name="Li W."/>
            <person name="Lindquist E."/>
            <person name="Lopez-Garcia S."/>
            <person name="Luque E.M."/>
            <person name="Marcos A.T."/>
            <person name="Martin J."/>
            <person name="McCluskey K."/>
            <person name="Medina H.R."/>
            <person name="Miralles-Duran A."/>
            <person name="Miyazaki A."/>
            <person name="Munoz-Torres E."/>
            <person name="Oguiza J.A."/>
            <person name="Ohm R."/>
            <person name="Olmedo M."/>
            <person name="Orejas M."/>
            <person name="Ortiz-Castellanos L."/>
            <person name="Pisabarro A.G."/>
            <person name="Rodriguez-Romero J."/>
            <person name="Ruiz-Herrera J."/>
            <person name="Ruiz-Vazquez R."/>
            <person name="Sanz C."/>
            <person name="Schackwitz W."/>
            <person name="Schmutz J."/>
            <person name="Shahriari M."/>
            <person name="Shelest E."/>
            <person name="Silva-Franco F."/>
            <person name="Soanes D."/>
            <person name="Syed K."/>
            <person name="Tagua V.G."/>
            <person name="Talbot N.J."/>
            <person name="Thon M."/>
            <person name="De vries R.P."/>
            <person name="Wiebenga A."/>
            <person name="Yadav J.S."/>
            <person name="Braun E.L."/>
            <person name="Baker S."/>
            <person name="Garre V."/>
            <person name="Horwitz B."/>
            <person name="Torres-Martinez S."/>
            <person name="Idnurm A."/>
            <person name="Herrera-Estrella A."/>
            <person name="Gabaldon T."/>
            <person name="Grigoriev I.V."/>
        </authorList>
    </citation>
    <scope>NUCLEOTIDE SEQUENCE [LARGE SCALE GENOMIC DNA]</scope>
    <source>
        <strain evidence="2">NRRL 1555(-)</strain>
    </source>
</reference>
<dbReference type="Proteomes" id="UP000077315">
    <property type="component" value="Unassembled WGS sequence"/>
</dbReference>
<accession>A0A167K717</accession>
<name>A0A167K717_PHYB8</name>
<organism evidence="1 2">
    <name type="scientific">Phycomyces blakesleeanus (strain ATCC 8743b / DSM 1359 / FGSC 10004 / NBRC 33097 / NRRL 1555)</name>
    <dbReference type="NCBI Taxonomy" id="763407"/>
    <lineage>
        <taxon>Eukaryota</taxon>
        <taxon>Fungi</taxon>
        <taxon>Fungi incertae sedis</taxon>
        <taxon>Mucoromycota</taxon>
        <taxon>Mucoromycotina</taxon>
        <taxon>Mucoromycetes</taxon>
        <taxon>Mucorales</taxon>
        <taxon>Phycomycetaceae</taxon>
        <taxon>Phycomyces</taxon>
    </lineage>
</organism>
<dbReference type="PANTHER" id="PTHR35871">
    <property type="entry name" value="EXPRESSED PROTEIN"/>
    <property type="match status" value="1"/>
</dbReference>
<dbReference type="GeneID" id="28993624"/>